<dbReference type="RefSeq" id="WP_073298746.1">
    <property type="nucleotide sequence ID" value="NZ_FQXA01000001.1"/>
</dbReference>
<feature type="domain" description="NADP-dependent oxidoreductase" evidence="5">
    <location>
        <begin position="16"/>
        <end position="336"/>
    </location>
</feature>
<evidence type="ECO:0000313" key="6">
    <source>
        <dbReference type="EMBL" id="SHG46822.1"/>
    </source>
</evidence>
<comment type="similarity">
    <text evidence="3">Belongs to the aldo/keto reductase family. Aldo/keto reductase 2 subfamily.</text>
</comment>
<dbReference type="PANTHER" id="PTHR43364:SF4">
    <property type="entry name" value="NAD(P)-LINKED OXIDOREDUCTASE SUPERFAMILY PROTEIN"/>
    <property type="match status" value="1"/>
</dbReference>
<organism evidence="6 7">
    <name type="scientific">Stutzerimonas xanthomarina DSM 18231</name>
    <dbReference type="NCBI Taxonomy" id="1403346"/>
    <lineage>
        <taxon>Bacteria</taxon>
        <taxon>Pseudomonadati</taxon>
        <taxon>Pseudomonadota</taxon>
        <taxon>Gammaproteobacteria</taxon>
        <taxon>Pseudomonadales</taxon>
        <taxon>Pseudomonadaceae</taxon>
        <taxon>Stutzerimonas</taxon>
    </lineage>
</organism>
<name>A0A1M5K1U1_9GAMM</name>
<keyword evidence="1" id="KW-0521">NADP</keyword>
<dbReference type="InterPro" id="IPR050523">
    <property type="entry name" value="AKR_Detox_Biosynth"/>
</dbReference>
<gene>
    <name evidence="6" type="ORF">SAMN02744645_0236</name>
</gene>
<evidence type="ECO:0000256" key="4">
    <source>
        <dbReference type="ARBA" id="ARBA00070119"/>
    </source>
</evidence>
<accession>A0A1M5K1U1</accession>
<evidence type="ECO:0000256" key="3">
    <source>
        <dbReference type="ARBA" id="ARBA00038157"/>
    </source>
</evidence>
<dbReference type="Proteomes" id="UP000184000">
    <property type="component" value="Unassembled WGS sequence"/>
</dbReference>
<evidence type="ECO:0000259" key="5">
    <source>
        <dbReference type="Pfam" id="PF00248"/>
    </source>
</evidence>
<dbReference type="Gene3D" id="3.20.20.100">
    <property type="entry name" value="NADP-dependent oxidoreductase domain"/>
    <property type="match status" value="1"/>
</dbReference>
<dbReference type="PANTHER" id="PTHR43364">
    <property type="entry name" value="NADH-SPECIFIC METHYLGLYOXAL REDUCTASE-RELATED"/>
    <property type="match status" value="1"/>
</dbReference>
<dbReference type="SUPFAM" id="SSF51430">
    <property type="entry name" value="NAD(P)-linked oxidoreductase"/>
    <property type="match status" value="1"/>
</dbReference>
<dbReference type="FunFam" id="3.20.20.100:FF:000005">
    <property type="entry name" value="NADP(H)-dependent aldo-keto reductase"/>
    <property type="match status" value="1"/>
</dbReference>
<sequence>MEQRRLGRTELNVTALCLGTMTWGEQNSEREAFAQLDCAKAAGINFVDTAEMYPVPPKPDTYASTERYIGNYFKTRGNRADWVLASKIAGPGNGINHIRDGQLKMNRQHIVAALDASLQRLQTDWIDLYQLHWPERSTNFFGQLGYRHQDQDFTPIEETLEVLDEQIKAGKIRHIGLSNETPWGTMKFLQLAEARGWPRAVSIQNPYNLLNRTFEVGLAEIAMREQCGLLAYSPLAFGMLSGKYEQGARPAGARLTLFSRFARYGNSQSRAACSRYVALAREHGLDPAQMALAYVTQQPFVTSNIIGATSIEQLESNLASTELQLSTEVLEAIEAIHTEQPNPAP</sequence>
<dbReference type="InterPro" id="IPR020471">
    <property type="entry name" value="AKR"/>
</dbReference>
<dbReference type="NCBIfam" id="NF007912">
    <property type="entry name" value="PRK10625.1"/>
    <property type="match status" value="1"/>
</dbReference>
<dbReference type="EMBL" id="FQXA01000001">
    <property type="protein sequence ID" value="SHG46822.1"/>
    <property type="molecule type" value="Genomic_DNA"/>
</dbReference>
<evidence type="ECO:0000313" key="7">
    <source>
        <dbReference type="Proteomes" id="UP000184000"/>
    </source>
</evidence>
<reference evidence="6 7" key="1">
    <citation type="submission" date="2016-11" db="EMBL/GenBank/DDBJ databases">
        <authorList>
            <person name="Jaros S."/>
            <person name="Januszkiewicz K."/>
            <person name="Wedrychowicz H."/>
        </authorList>
    </citation>
    <scope>NUCLEOTIDE SEQUENCE [LARGE SCALE GENOMIC DNA]</scope>
    <source>
        <strain evidence="6 7">DSM 18231</strain>
    </source>
</reference>
<evidence type="ECO:0000256" key="2">
    <source>
        <dbReference type="ARBA" id="ARBA00023002"/>
    </source>
</evidence>
<dbReference type="InterPro" id="IPR023210">
    <property type="entry name" value="NADP_OxRdtase_dom"/>
</dbReference>
<dbReference type="CDD" id="cd19094">
    <property type="entry name" value="AKR_Tas-like"/>
    <property type="match status" value="1"/>
</dbReference>
<evidence type="ECO:0000256" key="1">
    <source>
        <dbReference type="ARBA" id="ARBA00022857"/>
    </source>
</evidence>
<dbReference type="PRINTS" id="PR00069">
    <property type="entry name" value="ALDKETRDTASE"/>
</dbReference>
<protein>
    <recommendedName>
        <fullName evidence="4">Protein tas</fullName>
    </recommendedName>
</protein>
<keyword evidence="2" id="KW-0560">Oxidoreductase</keyword>
<dbReference type="AlphaFoldDB" id="A0A1M5K1U1"/>
<dbReference type="GeneID" id="98639370"/>
<dbReference type="InterPro" id="IPR036812">
    <property type="entry name" value="NAD(P)_OxRdtase_dom_sf"/>
</dbReference>
<dbReference type="Pfam" id="PF00248">
    <property type="entry name" value="Aldo_ket_red"/>
    <property type="match status" value="1"/>
</dbReference>
<dbReference type="GO" id="GO:0016491">
    <property type="term" value="F:oxidoreductase activity"/>
    <property type="evidence" value="ECO:0007669"/>
    <property type="project" value="UniProtKB-KW"/>
</dbReference>
<proteinExistence type="inferred from homology"/>